<protein>
    <recommendedName>
        <fullName evidence="4">Secreted protein</fullName>
    </recommendedName>
</protein>
<accession>A0ABV1VEG7</accession>
<name>A0ABV1VEG7_9ACTN</name>
<organism evidence="2 3">
    <name type="scientific">Streptomyces flaveolus</name>
    <dbReference type="NCBI Taxonomy" id="67297"/>
    <lineage>
        <taxon>Bacteria</taxon>
        <taxon>Bacillati</taxon>
        <taxon>Actinomycetota</taxon>
        <taxon>Actinomycetes</taxon>
        <taxon>Kitasatosporales</taxon>
        <taxon>Streptomycetaceae</taxon>
        <taxon>Streptomyces</taxon>
    </lineage>
</organism>
<evidence type="ECO:0000313" key="3">
    <source>
        <dbReference type="Proteomes" id="UP001490330"/>
    </source>
</evidence>
<dbReference type="PROSITE" id="PS51257">
    <property type="entry name" value="PROKAR_LIPOPROTEIN"/>
    <property type="match status" value="1"/>
</dbReference>
<keyword evidence="1" id="KW-0732">Signal</keyword>
<reference evidence="2 3" key="1">
    <citation type="submission" date="2024-06" db="EMBL/GenBank/DDBJ databases">
        <title>The Natural Products Discovery Center: Release of the First 8490 Sequenced Strains for Exploring Actinobacteria Biosynthetic Diversity.</title>
        <authorList>
            <person name="Kalkreuter E."/>
            <person name="Kautsar S.A."/>
            <person name="Yang D."/>
            <person name="Bader C.D."/>
            <person name="Teijaro C.N."/>
            <person name="Fluegel L."/>
            <person name="Davis C.M."/>
            <person name="Simpson J.R."/>
            <person name="Lauterbach L."/>
            <person name="Steele A.D."/>
            <person name="Gui C."/>
            <person name="Meng S."/>
            <person name="Li G."/>
            <person name="Viehrig K."/>
            <person name="Ye F."/>
            <person name="Su P."/>
            <person name="Kiefer A.F."/>
            <person name="Nichols A."/>
            <person name="Cepeda A.J."/>
            <person name="Yan W."/>
            <person name="Fan B."/>
            <person name="Jiang Y."/>
            <person name="Adhikari A."/>
            <person name="Zheng C.-J."/>
            <person name="Schuster L."/>
            <person name="Cowan T.M."/>
            <person name="Smanski M.J."/>
            <person name="Chevrette M.G."/>
            <person name="De Carvalho L.P.S."/>
            <person name="Shen B."/>
        </authorList>
    </citation>
    <scope>NUCLEOTIDE SEQUENCE [LARGE SCALE GENOMIC DNA]</scope>
    <source>
        <strain evidence="2 3">NPDC000632</strain>
    </source>
</reference>
<feature type="signal peptide" evidence="1">
    <location>
        <begin position="1"/>
        <end position="30"/>
    </location>
</feature>
<dbReference type="RefSeq" id="WP_350720405.1">
    <property type="nucleotide sequence ID" value="NZ_JBEPCO010000019.1"/>
</dbReference>
<feature type="chain" id="PRO_5046986437" description="Secreted protein" evidence="1">
    <location>
        <begin position="31"/>
        <end position="184"/>
    </location>
</feature>
<keyword evidence="3" id="KW-1185">Reference proteome</keyword>
<evidence type="ECO:0000313" key="2">
    <source>
        <dbReference type="EMBL" id="MER6904885.1"/>
    </source>
</evidence>
<evidence type="ECO:0000256" key="1">
    <source>
        <dbReference type="SAM" id="SignalP"/>
    </source>
</evidence>
<comment type="caution">
    <text evidence="2">The sequence shown here is derived from an EMBL/GenBank/DDBJ whole genome shotgun (WGS) entry which is preliminary data.</text>
</comment>
<evidence type="ECO:0008006" key="4">
    <source>
        <dbReference type="Google" id="ProtNLM"/>
    </source>
</evidence>
<gene>
    <name evidence="2" type="ORF">ABT322_14095</name>
</gene>
<sequence>MRTTGAIVWGTAFATVTAAACLSLTTPAAAQDDDLALVACTLPSSETSDFSPALTNSPQTSTVTVNTHYSGCLAPTEPTLTSGSRSGTFTRDTSCLDLLGGGTRTFTITWDNGKTSTITGQTVANVVGAVLTSTLTGTVTSGLFEGGLVVQQVISPATDITLCTLGLGTVSHLDSAVLLSITDL</sequence>
<dbReference type="Proteomes" id="UP001490330">
    <property type="component" value="Unassembled WGS sequence"/>
</dbReference>
<proteinExistence type="predicted"/>
<dbReference type="EMBL" id="JBEPCV010000011">
    <property type="protein sequence ID" value="MER6904885.1"/>
    <property type="molecule type" value="Genomic_DNA"/>
</dbReference>